<feature type="transmembrane region" description="Helical" evidence="1">
    <location>
        <begin position="42"/>
        <end position="61"/>
    </location>
</feature>
<evidence type="ECO:0000313" key="2">
    <source>
        <dbReference type="EMBL" id="OYR13121.1"/>
    </source>
</evidence>
<sequence>MDQAKPIRKQNWCFSAIISLIFGAITAFIFFYLVFFGVGNDGYIVFFCVYTAPVGIAFGLWGLFYWHSFVAFIGIVLSLSPLAYF</sequence>
<accession>A0A256FFC0</accession>
<gene>
    <name evidence="2" type="ORF">CEV33_0844</name>
</gene>
<keyword evidence="3" id="KW-1185">Reference proteome</keyword>
<dbReference type="AlphaFoldDB" id="A0A256FFC0"/>
<feature type="transmembrane region" description="Helical" evidence="1">
    <location>
        <begin position="12"/>
        <end position="36"/>
    </location>
</feature>
<reference evidence="2 3" key="1">
    <citation type="submission" date="2017-07" db="EMBL/GenBank/DDBJ databases">
        <title>Phylogenetic study on the rhizospheric bacterium Ochrobactrum sp. A44.</title>
        <authorList>
            <person name="Krzyzanowska D.M."/>
            <person name="Ossowicki A."/>
            <person name="Rajewska M."/>
            <person name="Maciag T."/>
            <person name="Kaczynski Z."/>
            <person name="Czerwicka M."/>
            <person name="Jafra S."/>
        </authorList>
    </citation>
    <scope>NUCLEOTIDE SEQUENCE [LARGE SCALE GENOMIC DNA]</scope>
    <source>
        <strain evidence="2 3">OgA9a</strain>
    </source>
</reference>
<keyword evidence="1" id="KW-0472">Membrane</keyword>
<evidence type="ECO:0000313" key="3">
    <source>
        <dbReference type="Proteomes" id="UP000216478"/>
    </source>
</evidence>
<protein>
    <submittedName>
        <fullName evidence="2">Putative membrane protein</fullName>
    </submittedName>
</protein>
<keyword evidence="1" id="KW-1133">Transmembrane helix</keyword>
<evidence type="ECO:0000256" key="1">
    <source>
        <dbReference type="SAM" id="Phobius"/>
    </source>
</evidence>
<name>A0A256FFC0_9HYPH</name>
<dbReference type="Proteomes" id="UP000216478">
    <property type="component" value="Unassembled WGS sequence"/>
</dbReference>
<dbReference type="RefSeq" id="WP_235818393.1">
    <property type="nucleotide sequence ID" value="NZ_JBHEER010000009.1"/>
</dbReference>
<proteinExistence type="predicted"/>
<comment type="caution">
    <text evidence="2">The sequence shown here is derived from an EMBL/GenBank/DDBJ whole genome shotgun (WGS) entry which is preliminary data.</text>
</comment>
<organism evidence="2 3">
    <name type="scientific">Brucella grignonensis</name>
    <dbReference type="NCBI Taxonomy" id="94627"/>
    <lineage>
        <taxon>Bacteria</taxon>
        <taxon>Pseudomonadati</taxon>
        <taxon>Pseudomonadota</taxon>
        <taxon>Alphaproteobacteria</taxon>
        <taxon>Hyphomicrobiales</taxon>
        <taxon>Brucellaceae</taxon>
        <taxon>Brucella/Ochrobactrum group</taxon>
        <taxon>Brucella</taxon>
    </lineage>
</organism>
<keyword evidence="1" id="KW-0812">Transmembrane</keyword>
<dbReference type="EMBL" id="NNRL01000158">
    <property type="protein sequence ID" value="OYR13121.1"/>
    <property type="molecule type" value="Genomic_DNA"/>
</dbReference>